<dbReference type="NCBIfam" id="NF000825">
    <property type="entry name" value="PRK00068.1"/>
    <property type="match status" value="1"/>
</dbReference>
<comment type="subcellular location">
    <subcellularLocation>
        <location evidence="5">Cell membrane</location>
        <topology evidence="5">Multi-pass membrane protein</topology>
    </subcellularLocation>
</comment>
<evidence type="ECO:0000256" key="6">
    <source>
        <dbReference type="SAM" id="MobiDB-lite"/>
    </source>
</evidence>
<dbReference type="NCBIfam" id="NF009097">
    <property type="entry name" value="PRK12438.1"/>
    <property type="match status" value="1"/>
</dbReference>
<feature type="transmembrane region" description="Helical" evidence="5">
    <location>
        <begin position="112"/>
        <end position="131"/>
    </location>
</feature>
<gene>
    <name evidence="7" type="ORF">SAMN05216174_12145</name>
</gene>
<evidence type="ECO:0000256" key="2">
    <source>
        <dbReference type="ARBA" id="ARBA00022692"/>
    </source>
</evidence>
<dbReference type="Proteomes" id="UP000199501">
    <property type="component" value="Unassembled WGS sequence"/>
</dbReference>
<feature type="compositionally biased region" description="Pro residues" evidence="6">
    <location>
        <begin position="987"/>
        <end position="1000"/>
    </location>
</feature>
<evidence type="ECO:0000313" key="7">
    <source>
        <dbReference type="EMBL" id="SDD88801.1"/>
    </source>
</evidence>
<dbReference type="GO" id="GO:0005886">
    <property type="term" value="C:plasma membrane"/>
    <property type="evidence" value="ECO:0007669"/>
    <property type="project" value="UniProtKB-SubCell"/>
</dbReference>
<dbReference type="GO" id="GO:0005576">
    <property type="term" value="C:extracellular region"/>
    <property type="evidence" value="ECO:0007669"/>
    <property type="project" value="TreeGrafter"/>
</dbReference>
<feature type="transmembrane region" description="Helical" evidence="5">
    <location>
        <begin position="167"/>
        <end position="193"/>
    </location>
</feature>
<dbReference type="HAMAP" id="MF_01600">
    <property type="entry name" value="UPF0182"/>
    <property type="match status" value="1"/>
</dbReference>
<keyword evidence="3 5" id="KW-1133">Transmembrane helix</keyword>
<feature type="compositionally biased region" description="Pro residues" evidence="6">
    <location>
        <begin position="909"/>
        <end position="927"/>
    </location>
</feature>
<feature type="region of interest" description="Disordered" evidence="6">
    <location>
        <begin position="977"/>
        <end position="1007"/>
    </location>
</feature>
<dbReference type="InterPro" id="IPR005372">
    <property type="entry name" value="UPF0182"/>
</dbReference>
<dbReference type="Pfam" id="PF03699">
    <property type="entry name" value="UPF0182"/>
    <property type="match status" value="1"/>
</dbReference>
<name>A0A1G6YEU9_9PSEU</name>
<evidence type="ECO:0000313" key="8">
    <source>
        <dbReference type="Proteomes" id="UP000199501"/>
    </source>
</evidence>
<comment type="similarity">
    <text evidence="5">Belongs to the UPF0182 family.</text>
</comment>
<evidence type="ECO:0000256" key="3">
    <source>
        <dbReference type="ARBA" id="ARBA00022989"/>
    </source>
</evidence>
<evidence type="ECO:0000256" key="4">
    <source>
        <dbReference type="ARBA" id="ARBA00023136"/>
    </source>
</evidence>
<evidence type="ECO:0000256" key="5">
    <source>
        <dbReference type="HAMAP-Rule" id="MF_01600"/>
    </source>
</evidence>
<reference evidence="8" key="1">
    <citation type="submission" date="2016-10" db="EMBL/GenBank/DDBJ databases">
        <authorList>
            <person name="Varghese N."/>
            <person name="Submissions S."/>
        </authorList>
    </citation>
    <scope>NUCLEOTIDE SEQUENCE [LARGE SCALE GENOMIC DNA]</scope>
    <source>
        <strain evidence="8">IBRC-M 10403</strain>
    </source>
</reference>
<protein>
    <recommendedName>
        <fullName evidence="5">UPF0182 protein SAMN05216174_12145</fullName>
    </recommendedName>
</protein>
<dbReference type="AlphaFoldDB" id="A0A1G6YEU9"/>
<keyword evidence="1 5" id="KW-1003">Cell membrane</keyword>
<proteinExistence type="inferred from homology"/>
<feature type="transmembrane region" description="Helical" evidence="5">
    <location>
        <begin position="63"/>
        <end position="85"/>
    </location>
</feature>
<accession>A0A1G6YEU9</accession>
<dbReference type="RefSeq" id="WP_091457085.1">
    <property type="nucleotide sequence ID" value="NZ_FMZZ01000021.1"/>
</dbReference>
<evidence type="ECO:0000256" key="1">
    <source>
        <dbReference type="ARBA" id="ARBA00022475"/>
    </source>
</evidence>
<organism evidence="7 8">
    <name type="scientific">Actinokineospora iranica</name>
    <dbReference type="NCBI Taxonomy" id="1271860"/>
    <lineage>
        <taxon>Bacteria</taxon>
        <taxon>Bacillati</taxon>
        <taxon>Actinomycetota</taxon>
        <taxon>Actinomycetes</taxon>
        <taxon>Pseudonocardiales</taxon>
        <taxon>Pseudonocardiaceae</taxon>
        <taxon>Actinokineospora</taxon>
    </lineage>
</organism>
<feature type="region of interest" description="Disordered" evidence="6">
    <location>
        <begin position="890"/>
        <end position="949"/>
    </location>
</feature>
<keyword evidence="8" id="KW-1185">Reference proteome</keyword>
<dbReference type="STRING" id="1271860.SAMN05216174_12145"/>
<feature type="transmembrane region" description="Helical" evidence="5">
    <location>
        <begin position="264"/>
        <end position="283"/>
    </location>
</feature>
<feature type="transmembrane region" description="Helical" evidence="5">
    <location>
        <begin position="213"/>
        <end position="230"/>
    </location>
</feature>
<keyword evidence="2 5" id="KW-0812">Transmembrane</keyword>
<dbReference type="EMBL" id="FMZZ01000021">
    <property type="protein sequence ID" value="SDD88801.1"/>
    <property type="molecule type" value="Genomic_DNA"/>
</dbReference>
<dbReference type="PANTHER" id="PTHR39344">
    <property type="entry name" value="UPF0182 PROTEIN SLL1060"/>
    <property type="match status" value="1"/>
</dbReference>
<dbReference type="OrthoDB" id="9763654at2"/>
<keyword evidence="4 5" id="KW-0472">Membrane</keyword>
<feature type="transmembrane region" description="Helical" evidence="5">
    <location>
        <begin position="290"/>
        <end position="310"/>
    </location>
</feature>
<dbReference type="PANTHER" id="PTHR39344:SF1">
    <property type="entry name" value="UPF0182 PROTEIN SLL1060"/>
    <property type="match status" value="1"/>
</dbReference>
<sequence length="1007" mass="109185">MATRPPIGLPKLSRRSRFLLFIAAAFVLLLLVGSRLLSTYVNWLWFGEVGFRSVFTTILWTRIVLFFAVGAFVGGLLALSLWIAYRARPVFVPVSSADDPLARYRSTVVQRVRLFGIGIPLVMGLIAGSAAQSDWQQTQLLLNGTNFGVTDPQFNIDIGFYAFTLPFITWVINWLFVGVAIAFFGALITHYLFGGIRLAGKGGQLAAPARMQLSITAGVFVLIYAVDYFFERYELLFSQRESFSGVSFSGATFTDLNAVLPAKLILMFIAGFCAVAFFAGAFLRNLQLPAIATALLILSGILVGAAWPAVIQQFSVRPNENTKEALSIQRNIEATRAAFGITDKHVTTEGYAGTTDVSPAKIRSEQSSINTISNVRLLDPNILAPTFTQREGRENFYGFPDKLDVDRYTIDGKTQDYIVAAREIKSNGLTDVQGGWINRHMVFTHGHGFVAAPANTINSALQDSTGQNNDQGGYPVFKVSDLNTKGPIEVTEPRIYFGELATDYAIVGGKDGDKPMEYDTSDKTYAYTGSGGVPIDGLFNKIVFAAHNTERNILFSSQIGEGAKIMYNRNPRDRVSMVAPWLTVDGDPYPAVVDGRIQWIVDGYTTLENYPYAQRTPLGEATTDSLAGVVRQENRTISYIRNSVKATVDAYDGSVKLYEIDEEDPVLKAWQGVFPGTVKPKSEISKDLESHFRYPEDLFKVQRELLSKYHVSDAGEFFSQKSFWNVPADPTEDGTPNASGTGAKQPPYYVLAQAPGQDKATFQITSALTLLNREFLASWVSVSSDPGSYGKIKVLRLPTSGTDQVEGPGQVQNRFQTTPEVAENRTLFNNPSVSPRFGNLLTLPVAGGLLYVEPIYIQRKDAKAFPQLARVLVSFGNKVGFAPTIDEALDEVFGPGTGDTATKPGENTAPPPSSPTSPPPTDTPPPTDGGSGNAEMDQAVQALNAAIGHLREAQRNGDFAEQGKALAELDAAAKQYDTAKAKAGQTPAPPSSPAVTPSPTPGANGGG</sequence>
<comment type="caution">
    <text evidence="5">Lacks conserved residue(s) required for the propagation of feature annotation.</text>
</comment>